<evidence type="ECO:0000313" key="2">
    <source>
        <dbReference type="EMBL" id="PIR84893.1"/>
    </source>
</evidence>
<evidence type="ECO:0000256" key="1">
    <source>
        <dbReference type="SAM" id="Phobius"/>
    </source>
</evidence>
<gene>
    <name evidence="2" type="ORF">COU16_00020</name>
</gene>
<reference evidence="3" key="1">
    <citation type="submission" date="2017-09" db="EMBL/GenBank/DDBJ databases">
        <title>Depth-based differentiation of microbial function through sediment-hosted aquifers and enrichment of novel symbionts in the deep terrestrial subsurface.</title>
        <authorList>
            <person name="Probst A.J."/>
            <person name="Ladd B."/>
            <person name="Jarett J.K."/>
            <person name="Geller-Mcgrath D.E."/>
            <person name="Sieber C.M.K."/>
            <person name="Emerson J.B."/>
            <person name="Anantharaman K."/>
            <person name="Thomas B.C."/>
            <person name="Malmstrom R."/>
            <person name="Stieglmeier M."/>
            <person name="Klingl A."/>
            <person name="Woyke T."/>
            <person name="Ryan C.M."/>
            <person name="Banfield J.F."/>
        </authorList>
    </citation>
    <scope>NUCLEOTIDE SEQUENCE [LARGE SCALE GENOMIC DNA]</scope>
</reference>
<feature type="transmembrane region" description="Helical" evidence="1">
    <location>
        <begin position="20"/>
        <end position="45"/>
    </location>
</feature>
<comment type="caution">
    <text evidence="2">The sequence shown here is derived from an EMBL/GenBank/DDBJ whole genome shotgun (WGS) entry which is preliminary data.</text>
</comment>
<evidence type="ECO:0008006" key="4">
    <source>
        <dbReference type="Google" id="ProtNLM"/>
    </source>
</evidence>
<keyword evidence="1" id="KW-1133">Transmembrane helix</keyword>
<feature type="transmembrane region" description="Helical" evidence="1">
    <location>
        <begin position="137"/>
        <end position="156"/>
    </location>
</feature>
<name>A0A2H0UEQ0_9BACT</name>
<dbReference type="Pfam" id="PF09900">
    <property type="entry name" value="DUF2127"/>
    <property type="match status" value="1"/>
</dbReference>
<proteinExistence type="predicted"/>
<dbReference type="EMBL" id="PFBI01000001">
    <property type="protein sequence ID" value="PIR84893.1"/>
    <property type="molecule type" value="Genomic_DNA"/>
</dbReference>
<sequence length="168" mass="19498">MNIQEKVEETFLSTDVLSDIFHISLVVKMGYGVLRILLGIAFLKLHGWEISTLVYHLLSYEVAEDPGDLLVGIVNVVLIHMPVTVSYFLAFYFIFWGLFDTVLSYFLFLKKKWAYPTAFALIGTFGLYEIIRFLHNHSIILFCVILVDILILILMVREYRRLFVLKIA</sequence>
<accession>A0A2H0UEQ0</accession>
<protein>
    <recommendedName>
        <fullName evidence="4">DUF2127 domain-containing protein</fullName>
    </recommendedName>
</protein>
<organism evidence="2 3">
    <name type="scientific">Candidatus Kaiserbacteria bacterium CG10_big_fil_rev_8_21_14_0_10_47_16</name>
    <dbReference type="NCBI Taxonomy" id="1974608"/>
    <lineage>
        <taxon>Bacteria</taxon>
        <taxon>Candidatus Kaiseribacteriota</taxon>
    </lineage>
</organism>
<dbReference type="Proteomes" id="UP000229344">
    <property type="component" value="Unassembled WGS sequence"/>
</dbReference>
<keyword evidence="1" id="KW-0812">Transmembrane</keyword>
<keyword evidence="1" id="KW-0472">Membrane</keyword>
<evidence type="ECO:0000313" key="3">
    <source>
        <dbReference type="Proteomes" id="UP000229344"/>
    </source>
</evidence>
<dbReference type="AlphaFoldDB" id="A0A2H0UEQ0"/>
<dbReference type="InterPro" id="IPR021125">
    <property type="entry name" value="DUF2127"/>
</dbReference>
<feature type="transmembrane region" description="Helical" evidence="1">
    <location>
        <begin position="113"/>
        <end position="131"/>
    </location>
</feature>